<organism evidence="3 4">
    <name type="scientific">Taphrina deformans (strain PYCC 5710 / ATCC 11124 / CBS 356.35 / IMI 108563 / JCM 9778 / NBRC 8474)</name>
    <name type="common">Peach leaf curl fungus</name>
    <name type="synonym">Lalaria deformans</name>
    <dbReference type="NCBI Taxonomy" id="1097556"/>
    <lineage>
        <taxon>Eukaryota</taxon>
        <taxon>Fungi</taxon>
        <taxon>Dikarya</taxon>
        <taxon>Ascomycota</taxon>
        <taxon>Taphrinomycotina</taxon>
        <taxon>Taphrinomycetes</taxon>
        <taxon>Taphrinales</taxon>
        <taxon>Taphrinaceae</taxon>
        <taxon>Taphrina</taxon>
    </lineage>
</organism>
<comment type="caution">
    <text evidence="3">The sequence shown here is derived from an EMBL/GenBank/DDBJ whole genome shotgun (WGS) entry which is preliminary data.</text>
</comment>
<dbReference type="Pfam" id="PF12937">
    <property type="entry name" value="F-box-like"/>
    <property type="match status" value="1"/>
</dbReference>
<evidence type="ECO:0000313" key="4">
    <source>
        <dbReference type="Proteomes" id="UP000013776"/>
    </source>
</evidence>
<dbReference type="Proteomes" id="UP000013776">
    <property type="component" value="Unassembled WGS sequence"/>
</dbReference>
<sequence length="868" mass="98233">MLAKARVELPADLIAAILDYLPVPDLLCAAQVCLLFKDLVYDDRRWIAKLKSIGCWSDEAARQHHEDELFRRQQKINGKKPIKTKEAPEVAALAEARVDDKAKPIGNLDADLLNFTPKREKFTSNGADEGILNALASVRSIRGRARVEFAKLWIALYPLYEDVATAAKPGDPILFRRFRLPEEQAQMLKQLQQFGQARAVDDWANKNSKVMAMMELFKGAAIREFEIAYDNRDEESMKRYSGVLGLLEDEKACVYAFSHKNILFANSPANPFECFDSFSDDSSINLAPMSHMTAGLALELVSQRDLIDRVFHQATQAWQVFVERVFSLLLTDYVNKLIDYAQQQSTQAYLLALTGSYQHLFKLILELSPEASDRRTSEVEIVNGVMKKAEKVKQPDHYLLQLLQRIYEEHVSYYLEEEIAVLRDHVVREVTNWDKQIKNESLQTEQLFLSGINREVAKKNFLTSFTKVILMPVNVVGSVMPFPARPLATTDESQTPGIIAGNNDLPGDSRADMPTTELAARAAIMKSGLARIKRLLSLEVALQLIHTCKESIDRARSFVSFPGRMGEETREQCETMFSIMLQALGSRHIQVGFDMALNSLKSFNPRNNKEVAQVQPLVDFLELVHVGDLMQQMVDVFYNQELSGIVDKSDFLSPAVKEKKKFEQMIDEKVAEGLNRGIDVLMEQIDYILITTQKPTDFKPWLVLGQDDHLDLRESATARAVVECLTTHTELLRGSTDKGTLDVFFQEVGVRFFGSLCKHFKRQSFTIEGGLKLISDLNYYHAFVTSLKQPSVTPYFVALKELGNIYIISGRDGKAVGQVISDIARFGGVLRPEDVYEFAERRADWAKVKKHVDRVIYGTKITEDCIIS</sequence>
<dbReference type="PANTHER" id="PTHR12100:SF1">
    <property type="entry name" value="RECYCLIN-1"/>
    <property type="match status" value="1"/>
</dbReference>
<feature type="domain" description="F-box" evidence="2">
    <location>
        <begin position="3"/>
        <end position="49"/>
    </location>
</feature>
<dbReference type="GO" id="GO:0006893">
    <property type="term" value="P:Golgi to plasma membrane transport"/>
    <property type="evidence" value="ECO:0007669"/>
    <property type="project" value="TreeGrafter"/>
</dbReference>
<dbReference type="PANTHER" id="PTHR12100">
    <property type="entry name" value="SEC10"/>
    <property type="match status" value="1"/>
</dbReference>
<dbReference type="InterPro" id="IPR001810">
    <property type="entry name" value="F-box_dom"/>
</dbReference>
<dbReference type="OrthoDB" id="5554140at2759"/>
<dbReference type="InterPro" id="IPR048627">
    <property type="entry name" value="Sec10_HB"/>
</dbReference>
<name>R4XHE4_TAPDE</name>
<evidence type="ECO:0000313" key="3">
    <source>
        <dbReference type="EMBL" id="CCG85182.1"/>
    </source>
</evidence>
<dbReference type="Gene3D" id="1.20.1280.50">
    <property type="match status" value="1"/>
</dbReference>
<dbReference type="EMBL" id="CAHR02000009">
    <property type="protein sequence ID" value="CCG85182.1"/>
    <property type="molecule type" value="Genomic_DNA"/>
</dbReference>
<reference evidence="3 4" key="1">
    <citation type="journal article" date="2013" name="MBio">
        <title>Genome sequencing of the plant pathogen Taphrina deformans, the causal agent of peach leaf curl.</title>
        <authorList>
            <person name="Cisse O.H."/>
            <person name="Almeida J.M.G.C.F."/>
            <person name="Fonseca A."/>
            <person name="Kumar A.A."/>
            <person name="Salojaervi J."/>
            <person name="Overmyer K."/>
            <person name="Hauser P.M."/>
            <person name="Pagni M."/>
        </authorList>
    </citation>
    <scope>NUCLEOTIDE SEQUENCE [LARGE SCALE GENOMIC DNA]</scope>
    <source>
        <strain evidence="4">PYCC 5710 / ATCC 11124 / CBS 356.35 / IMI 108563 / JCM 9778 / NBRC 8474</strain>
    </source>
</reference>
<dbReference type="STRING" id="1097556.R4XHE4"/>
<dbReference type="Pfam" id="PF07393">
    <property type="entry name" value="Sec10_HB"/>
    <property type="match status" value="1"/>
</dbReference>
<evidence type="ECO:0000256" key="1">
    <source>
        <dbReference type="SAM" id="MobiDB-lite"/>
    </source>
</evidence>
<dbReference type="GO" id="GO:0006887">
    <property type="term" value="P:exocytosis"/>
    <property type="evidence" value="ECO:0007669"/>
    <property type="project" value="TreeGrafter"/>
</dbReference>
<dbReference type="InterPro" id="IPR036047">
    <property type="entry name" value="F-box-like_dom_sf"/>
</dbReference>
<proteinExistence type="predicted"/>
<dbReference type="PROSITE" id="PS50181">
    <property type="entry name" value="FBOX"/>
    <property type="match status" value="1"/>
</dbReference>
<dbReference type="AlphaFoldDB" id="R4XHE4"/>
<dbReference type="eggNOG" id="KOG3745">
    <property type="taxonomic scope" value="Eukaryota"/>
</dbReference>
<dbReference type="InterPro" id="IPR009976">
    <property type="entry name" value="Sec10-like"/>
</dbReference>
<protein>
    <submittedName>
        <fullName evidence="3">Secretion pathway protein Sls2/Rcy1</fullName>
    </submittedName>
</protein>
<accession>R4XHE4</accession>
<feature type="region of interest" description="Disordered" evidence="1">
    <location>
        <begin position="491"/>
        <end position="510"/>
    </location>
</feature>
<keyword evidence="4" id="KW-1185">Reference proteome</keyword>
<dbReference type="SUPFAM" id="SSF81383">
    <property type="entry name" value="F-box domain"/>
    <property type="match status" value="1"/>
</dbReference>
<dbReference type="GO" id="GO:0000145">
    <property type="term" value="C:exocyst"/>
    <property type="evidence" value="ECO:0007669"/>
    <property type="project" value="TreeGrafter"/>
</dbReference>
<gene>
    <name evidence="3" type="ORF">TAPDE_000347</name>
</gene>
<evidence type="ECO:0000259" key="2">
    <source>
        <dbReference type="PROSITE" id="PS50181"/>
    </source>
</evidence>